<gene>
    <name evidence="2" type="ORF">RND71_023464</name>
</gene>
<dbReference type="EMBL" id="JAVYJV010000012">
    <property type="protein sequence ID" value="KAK4357854.1"/>
    <property type="molecule type" value="Genomic_DNA"/>
</dbReference>
<evidence type="ECO:0000256" key="1">
    <source>
        <dbReference type="SAM" id="MobiDB-lite"/>
    </source>
</evidence>
<proteinExistence type="predicted"/>
<dbReference type="AlphaFoldDB" id="A0AAE1RSM8"/>
<organism evidence="2 3">
    <name type="scientific">Anisodus tanguticus</name>
    <dbReference type="NCBI Taxonomy" id="243964"/>
    <lineage>
        <taxon>Eukaryota</taxon>
        <taxon>Viridiplantae</taxon>
        <taxon>Streptophyta</taxon>
        <taxon>Embryophyta</taxon>
        <taxon>Tracheophyta</taxon>
        <taxon>Spermatophyta</taxon>
        <taxon>Magnoliopsida</taxon>
        <taxon>eudicotyledons</taxon>
        <taxon>Gunneridae</taxon>
        <taxon>Pentapetalae</taxon>
        <taxon>asterids</taxon>
        <taxon>lamiids</taxon>
        <taxon>Solanales</taxon>
        <taxon>Solanaceae</taxon>
        <taxon>Solanoideae</taxon>
        <taxon>Hyoscyameae</taxon>
        <taxon>Anisodus</taxon>
    </lineage>
</organism>
<name>A0AAE1RSM8_9SOLA</name>
<evidence type="ECO:0000313" key="3">
    <source>
        <dbReference type="Proteomes" id="UP001291623"/>
    </source>
</evidence>
<accession>A0AAE1RSM8</accession>
<protein>
    <submittedName>
        <fullName evidence="2">Uncharacterized protein</fullName>
    </submittedName>
</protein>
<reference evidence="2" key="1">
    <citation type="submission" date="2023-12" db="EMBL/GenBank/DDBJ databases">
        <title>Genome assembly of Anisodus tanguticus.</title>
        <authorList>
            <person name="Wang Y.-J."/>
        </authorList>
    </citation>
    <scope>NUCLEOTIDE SEQUENCE</scope>
    <source>
        <strain evidence="2">KB-2021</strain>
        <tissue evidence="2">Leaf</tissue>
    </source>
</reference>
<dbReference type="Proteomes" id="UP001291623">
    <property type="component" value="Unassembled WGS sequence"/>
</dbReference>
<feature type="region of interest" description="Disordered" evidence="1">
    <location>
        <begin position="25"/>
        <end position="47"/>
    </location>
</feature>
<evidence type="ECO:0000313" key="2">
    <source>
        <dbReference type="EMBL" id="KAK4357854.1"/>
    </source>
</evidence>
<sequence length="76" mass="8095">MATYNSKSVSQSYSWAPAMALTASSTDNVSDNPRVRHQHSQSMDGLTTIKTEILTSCGEEPSSAETKKAMSAAKLA</sequence>
<keyword evidence="3" id="KW-1185">Reference proteome</keyword>
<feature type="region of interest" description="Disordered" evidence="1">
    <location>
        <begin position="57"/>
        <end position="76"/>
    </location>
</feature>
<comment type="caution">
    <text evidence="2">The sequence shown here is derived from an EMBL/GenBank/DDBJ whole genome shotgun (WGS) entry which is preliminary data.</text>
</comment>